<keyword evidence="1" id="KW-0238">DNA-binding</keyword>
<evidence type="ECO:0000256" key="1">
    <source>
        <dbReference type="RuleBase" id="RU003767"/>
    </source>
</evidence>
<dbReference type="STRING" id="3880.G7L0Y3"/>
<sequence length="295" mass="33255">MPTLNYHPLNSSANLPKNESNLLVLAEGRHKPTHPVEDTDNPICHPPKSWRDFGSRGAILLGRMDVFAEGKSRRDLWIRSLYLVSYVDWRAALSPRLGHIGPNWVNNLADSTRRNNEENFKNAARDRKKIRIVPRHIQLVVRNDEELSKLLGDVTIANGGVMQNIHNLLLPKGAISGNVLLACATYKSLLLGTLGLAYVIQNYSAISLECMKLSFGYIFGSAFELFGFAISLAKLVGNGNFSPYYFVKNETTGDIKDIKLEENISRFRCCYNNDNNKLLVYEYALNSSWTRMFNG</sequence>
<dbReference type="InterPro" id="IPR032454">
    <property type="entry name" value="Histone_H2A_C"/>
</dbReference>
<feature type="domain" description="Histone H2A C-terminal" evidence="3">
    <location>
        <begin position="145"/>
        <end position="173"/>
    </location>
</feature>
<dbReference type="EMBL" id="CM001223">
    <property type="protein sequence ID" value="AES77423.1"/>
    <property type="molecule type" value="Genomic_DNA"/>
</dbReference>
<name>G7L0Y3_MEDTR</name>
<comment type="similarity">
    <text evidence="1">Belongs to the histone H2A family.</text>
</comment>
<keyword evidence="1" id="KW-0544">Nucleosome core</keyword>
<dbReference type="PRINTS" id="PR00620">
    <property type="entry name" value="HISTONEH2A"/>
</dbReference>
<dbReference type="Proteomes" id="UP000002051">
    <property type="component" value="Unassembled WGS sequence"/>
</dbReference>
<dbReference type="GO" id="GO:0005634">
    <property type="term" value="C:nucleus"/>
    <property type="evidence" value="ECO:0000318"/>
    <property type="project" value="GO_Central"/>
</dbReference>
<keyword evidence="2" id="KW-1133">Transmembrane helix</keyword>
<evidence type="ECO:0000313" key="5">
    <source>
        <dbReference type="EnsemblPlants" id="AES77423"/>
    </source>
</evidence>
<evidence type="ECO:0000313" key="6">
    <source>
        <dbReference type="Proteomes" id="UP000002051"/>
    </source>
</evidence>
<keyword evidence="2" id="KW-0812">Transmembrane</keyword>
<dbReference type="GO" id="GO:0031507">
    <property type="term" value="P:heterochromatin formation"/>
    <property type="evidence" value="ECO:0000318"/>
    <property type="project" value="GO_Central"/>
</dbReference>
<protein>
    <recommendedName>
        <fullName evidence="1">Histone H2A</fullName>
    </recommendedName>
</protein>
<dbReference type="GO" id="GO:0000786">
    <property type="term" value="C:nucleosome"/>
    <property type="evidence" value="ECO:0000318"/>
    <property type="project" value="GO_Central"/>
</dbReference>
<dbReference type="InterPro" id="IPR002119">
    <property type="entry name" value="Histone_H2A"/>
</dbReference>
<evidence type="ECO:0000259" key="3">
    <source>
        <dbReference type="Pfam" id="PF16211"/>
    </source>
</evidence>
<evidence type="ECO:0000313" key="4">
    <source>
        <dbReference type="EMBL" id="AES77423.1"/>
    </source>
</evidence>
<dbReference type="eggNOG" id="KOG1756">
    <property type="taxonomic scope" value="Eukaryota"/>
</dbReference>
<keyword evidence="1" id="KW-0539">Nucleus</keyword>
<feature type="transmembrane region" description="Helical" evidence="2">
    <location>
        <begin position="179"/>
        <end position="200"/>
    </location>
</feature>
<accession>G7L0Y3</accession>
<evidence type="ECO:0000256" key="2">
    <source>
        <dbReference type="SAM" id="Phobius"/>
    </source>
</evidence>
<dbReference type="SUPFAM" id="SSF47113">
    <property type="entry name" value="Histone-fold"/>
    <property type="match status" value="1"/>
</dbReference>
<dbReference type="SMART" id="SM00414">
    <property type="entry name" value="H2A"/>
    <property type="match status" value="1"/>
</dbReference>
<keyword evidence="2" id="KW-0472">Membrane</keyword>
<organism evidence="4 6">
    <name type="scientific">Medicago truncatula</name>
    <name type="common">Barrel medic</name>
    <name type="synonym">Medicago tribuloides</name>
    <dbReference type="NCBI Taxonomy" id="3880"/>
    <lineage>
        <taxon>Eukaryota</taxon>
        <taxon>Viridiplantae</taxon>
        <taxon>Streptophyta</taxon>
        <taxon>Embryophyta</taxon>
        <taxon>Tracheophyta</taxon>
        <taxon>Spermatophyta</taxon>
        <taxon>Magnoliopsida</taxon>
        <taxon>eudicotyledons</taxon>
        <taxon>Gunneridae</taxon>
        <taxon>Pentapetalae</taxon>
        <taxon>rosids</taxon>
        <taxon>fabids</taxon>
        <taxon>Fabales</taxon>
        <taxon>Fabaceae</taxon>
        <taxon>Papilionoideae</taxon>
        <taxon>50 kb inversion clade</taxon>
        <taxon>NPAAA clade</taxon>
        <taxon>Hologalegina</taxon>
        <taxon>IRL clade</taxon>
        <taxon>Trifolieae</taxon>
        <taxon>Medicago</taxon>
    </lineage>
</organism>
<reference evidence="4 5" key="2">
    <citation type="journal article" date="2014" name="BMC Genomics">
        <title>An improved genome release (version Mt4.0) for the model legume Medicago truncatula.</title>
        <authorList>
            <person name="Tang H."/>
            <person name="Krishnakumar V."/>
            <person name="Bidwell S."/>
            <person name="Rosen B."/>
            <person name="Chan A."/>
            <person name="Zhou S."/>
            <person name="Gentzbittel L."/>
            <person name="Childs K.L."/>
            <person name="Yandell M."/>
            <person name="Gundlach H."/>
            <person name="Mayer K.F."/>
            <person name="Schwartz D.C."/>
            <person name="Town C.D."/>
        </authorList>
    </citation>
    <scope>GENOME REANNOTATION</scope>
    <source>
        <strain evidence="5">cv. Jemalong A17</strain>
    </source>
</reference>
<dbReference type="Gene3D" id="1.10.20.10">
    <property type="entry name" value="Histone, subunit A"/>
    <property type="match status" value="1"/>
</dbReference>
<dbReference type="HOGENOM" id="CLU_944506_0_0_1"/>
<dbReference type="PaxDb" id="3880-AES77423"/>
<dbReference type="AlphaFoldDB" id="G7L0Y3"/>
<proteinExistence type="inferred from homology"/>
<gene>
    <name evidence="4" type="ordered locus">MTR_7g010440</name>
</gene>
<dbReference type="InterPro" id="IPR009072">
    <property type="entry name" value="Histone-fold"/>
</dbReference>
<reference evidence="5" key="3">
    <citation type="submission" date="2015-04" db="UniProtKB">
        <authorList>
            <consortium name="EnsemblPlants"/>
        </authorList>
    </citation>
    <scope>IDENTIFICATION</scope>
    <source>
        <strain evidence="5">cv. Jemalong A17</strain>
    </source>
</reference>
<reference evidence="4 5" key="1">
    <citation type="journal article" date="2011" name="Nature">
        <title>The Medicago genome provides insight into the evolution of rhizobial symbioses.</title>
        <authorList>
            <person name="Young N.D."/>
            <person name="Debelle F."/>
            <person name="Oldroyd G.E."/>
            <person name="Geurts R."/>
            <person name="Cannon S.B."/>
            <person name="Udvardi M.K."/>
            <person name="Benedito V.A."/>
            <person name="Mayer K.F."/>
            <person name="Gouzy J."/>
            <person name="Schoof H."/>
            <person name="Van de Peer Y."/>
            <person name="Proost S."/>
            <person name="Cook D.R."/>
            <person name="Meyers B.C."/>
            <person name="Spannagl M."/>
            <person name="Cheung F."/>
            <person name="De Mita S."/>
            <person name="Krishnakumar V."/>
            <person name="Gundlach H."/>
            <person name="Zhou S."/>
            <person name="Mudge J."/>
            <person name="Bharti A.K."/>
            <person name="Murray J.D."/>
            <person name="Naoumkina M.A."/>
            <person name="Rosen B."/>
            <person name="Silverstein K.A."/>
            <person name="Tang H."/>
            <person name="Rombauts S."/>
            <person name="Zhao P.X."/>
            <person name="Zhou P."/>
            <person name="Barbe V."/>
            <person name="Bardou P."/>
            <person name="Bechner M."/>
            <person name="Bellec A."/>
            <person name="Berger A."/>
            <person name="Berges H."/>
            <person name="Bidwell S."/>
            <person name="Bisseling T."/>
            <person name="Choisne N."/>
            <person name="Couloux A."/>
            <person name="Denny R."/>
            <person name="Deshpande S."/>
            <person name="Dai X."/>
            <person name="Doyle J.J."/>
            <person name="Dudez A.M."/>
            <person name="Farmer A.D."/>
            <person name="Fouteau S."/>
            <person name="Franken C."/>
            <person name="Gibelin C."/>
            <person name="Gish J."/>
            <person name="Goldstein S."/>
            <person name="Gonzalez A.J."/>
            <person name="Green P.J."/>
            <person name="Hallab A."/>
            <person name="Hartog M."/>
            <person name="Hua A."/>
            <person name="Humphray S.J."/>
            <person name="Jeong D.H."/>
            <person name="Jing Y."/>
            <person name="Jocker A."/>
            <person name="Kenton S.M."/>
            <person name="Kim D.J."/>
            <person name="Klee K."/>
            <person name="Lai H."/>
            <person name="Lang C."/>
            <person name="Lin S."/>
            <person name="Macmil S.L."/>
            <person name="Magdelenat G."/>
            <person name="Matthews L."/>
            <person name="McCorrison J."/>
            <person name="Monaghan E.L."/>
            <person name="Mun J.H."/>
            <person name="Najar F.Z."/>
            <person name="Nicholson C."/>
            <person name="Noirot C."/>
            <person name="O'Bleness M."/>
            <person name="Paule C.R."/>
            <person name="Poulain J."/>
            <person name="Prion F."/>
            <person name="Qin B."/>
            <person name="Qu C."/>
            <person name="Retzel E.F."/>
            <person name="Riddle C."/>
            <person name="Sallet E."/>
            <person name="Samain S."/>
            <person name="Samson N."/>
            <person name="Sanders I."/>
            <person name="Saurat O."/>
            <person name="Scarpelli C."/>
            <person name="Schiex T."/>
            <person name="Segurens B."/>
            <person name="Severin A.J."/>
            <person name="Sherrier D.J."/>
            <person name="Shi R."/>
            <person name="Sims S."/>
            <person name="Singer S.R."/>
            <person name="Sinharoy S."/>
            <person name="Sterck L."/>
            <person name="Viollet A."/>
            <person name="Wang B.B."/>
            <person name="Wang K."/>
            <person name="Wang M."/>
            <person name="Wang X."/>
            <person name="Warfsmann J."/>
            <person name="Weissenbach J."/>
            <person name="White D.D."/>
            <person name="White J.D."/>
            <person name="Wiley G.B."/>
            <person name="Wincker P."/>
            <person name="Xing Y."/>
            <person name="Yang L."/>
            <person name="Yao Z."/>
            <person name="Ying F."/>
            <person name="Zhai J."/>
            <person name="Zhou L."/>
            <person name="Zuber A."/>
            <person name="Denarie J."/>
            <person name="Dixon R.A."/>
            <person name="May G.D."/>
            <person name="Schwartz D.C."/>
            <person name="Rogers J."/>
            <person name="Quetier F."/>
            <person name="Town C.D."/>
            <person name="Roe B.A."/>
        </authorList>
    </citation>
    <scope>NUCLEOTIDE SEQUENCE [LARGE SCALE GENOMIC DNA]</scope>
    <source>
        <strain evidence="4">A17</strain>
        <strain evidence="5">cv. Jemalong A17</strain>
    </source>
</reference>
<feature type="transmembrane region" description="Helical" evidence="2">
    <location>
        <begin position="215"/>
        <end position="236"/>
    </location>
</feature>
<dbReference type="EnsemblPlants" id="AES77423">
    <property type="protein sequence ID" value="AES77423"/>
    <property type="gene ID" value="MTR_7g010440"/>
</dbReference>
<dbReference type="GO" id="GO:0003677">
    <property type="term" value="F:DNA binding"/>
    <property type="evidence" value="ECO:0007669"/>
    <property type="project" value="UniProtKB-KW"/>
</dbReference>
<keyword evidence="1" id="KW-0158">Chromosome</keyword>
<comment type="subunit">
    <text evidence="1">The nucleosome is a histone octamer containing two molecules each of H2A, H2B, H3 and H4 assembled in one H3-H4 heterotetramer and two H2A-H2B heterodimers. The octamer wraps approximately 147 bp of DNA.</text>
</comment>
<dbReference type="PANTHER" id="PTHR23430">
    <property type="entry name" value="HISTONE H2A"/>
    <property type="match status" value="1"/>
</dbReference>
<dbReference type="Pfam" id="PF16211">
    <property type="entry name" value="Histone_H2A_C"/>
    <property type="match status" value="1"/>
</dbReference>
<comment type="subcellular location">
    <subcellularLocation>
        <location evidence="1">Nucleus</location>
    </subcellularLocation>
</comment>
<dbReference type="GO" id="GO:0030527">
    <property type="term" value="F:structural constituent of chromatin"/>
    <property type="evidence" value="ECO:0000318"/>
    <property type="project" value="GO_Central"/>
</dbReference>
<keyword evidence="6" id="KW-1185">Reference proteome</keyword>
<dbReference type="GO" id="GO:0046982">
    <property type="term" value="F:protein heterodimerization activity"/>
    <property type="evidence" value="ECO:0007669"/>
    <property type="project" value="InterPro"/>
</dbReference>